<keyword evidence="2" id="KW-0134">Cell wall</keyword>
<keyword evidence="3" id="KW-0964">Secreted</keyword>
<feature type="region of interest" description="Disordered" evidence="6">
    <location>
        <begin position="348"/>
        <end position="371"/>
    </location>
</feature>
<reference evidence="8 9" key="1">
    <citation type="journal article" date="2015" name="Environ. Microbiol.">
        <title>Metagenome sequence of Elaphomyces granulatus from sporocarp tissue reveals Ascomycota ectomycorrhizal fingerprints of genome expansion and a Proteobacteria-rich microbiome.</title>
        <authorList>
            <person name="Quandt C.A."/>
            <person name="Kohler A."/>
            <person name="Hesse C.N."/>
            <person name="Sharpton T.J."/>
            <person name="Martin F."/>
            <person name="Spatafora J.W."/>
        </authorList>
    </citation>
    <scope>NUCLEOTIDE SEQUENCE [LARGE SCALE GENOMIC DNA]</scope>
    <source>
        <strain evidence="8 9">OSC145934</strain>
    </source>
</reference>
<comment type="caution">
    <text evidence="8">The sequence shown here is derived from an EMBL/GenBank/DDBJ whole genome shotgun (WGS) entry which is preliminary data.</text>
</comment>
<dbReference type="GO" id="GO:0009277">
    <property type="term" value="C:fungal-type cell wall"/>
    <property type="evidence" value="ECO:0007669"/>
    <property type="project" value="TreeGrafter"/>
</dbReference>
<keyword evidence="9" id="KW-1185">Reference proteome</keyword>
<dbReference type="GO" id="GO:0031505">
    <property type="term" value="P:fungal-type cell wall organization"/>
    <property type="evidence" value="ECO:0007669"/>
    <property type="project" value="TreeGrafter"/>
</dbReference>
<dbReference type="PANTHER" id="PTHR31018:SF3">
    <property type="entry name" value="RECEPTOR PROTEIN-TYROSINE KINASE"/>
    <property type="match status" value="1"/>
</dbReference>
<name>A0A232M100_9EURO</name>
<dbReference type="OrthoDB" id="536881at2759"/>
<dbReference type="Proteomes" id="UP000243515">
    <property type="component" value="Unassembled WGS sequence"/>
</dbReference>
<evidence type="ECO:0008006" key="10">
    <source>
        <dbReference type="Google" id="ProtNLM"/>
    </source>
</evidence>
<protein>
    <recommendedName>
        <fullName evidence="10">Protein ecm33</fullName>
    </recommendedName>
</protein>
<evidence type="ECO:0000256" key="7">
    <source>
        <dbReference type="SAM" id="SignalP"/>
    </source>
</evidence>
<keyword evidence="5" id="KW-0325">Glycoprotein</keyword>
<feature type="signal peptide" evidence="7">
    <location>
        <begin position="1"/>
        <end position="19"/>
    </location>
</feature>
<dbReference type="PANTHER" id="PTHR31018">
    <property type="entry name" value="SPORULATION-SPECIFIC PROTEIN-RELATED"/>
    <property type="match status" value="1"/>
</dbReference>
<dbReference type="EMBL" id="NPHW01003146">
    <property type="protein sequence ID" value="OXV10081.1"/>
    <property type="molecule type" value="Genomic_DNA"/>
</dbReference>
<evidence type="ECO:0000256" key="5">
    <source>
        <dbReference type="ARBA" id="ARBA00023180"/>
    </source>
</evidence>
<dbReference type="AlphaFoldDB" id="A0A232M100"/>
<evidence type="ECO:0000256" key="6">
    <source>
        <dbReference type="SAM" id="MobiDB-lite"/>
    </source>
</evidence>
<keyword evidence="4 7" id="KW-0732">Signal</keyword>
<evidence type="ECO:0000256" key="2">
    <source>
        <dbReference type="ARBA" id="ARBA00022512"/>
    </source>
</evidence>
<dbReference type="InterPro" id="IPR036941">
    <property type="entry name" value="Rcpt_L-dom_sf"/>
</dbReference>
<dbReference type="InterPro" id="IPR051648">
    <property type="entry name" value="CWI-Assembly_Regulator"/>
</dbReference>
<evidence type="ECO:0000256" key="3">
    <source>
        <dbReference type="ARBA" id="ARBA00022525"/>
    </source>
</evidence>
<dbReference type="Gene3D" id="3.80.20.20">
    <property type="entry name" value="Receptor L-domain"/>
    <property type="match status" value="1"/>
</dbReference>
<evidence type="ECO:0000313" key="9">
    <source>
        <dbReference type="Proteomes" id="UP000243515"/>
    </source>
</evidence>
<dbReference type="GO" id="GO:0005886">
    <property type="term" value="C:plasma membrane"/>
    <property type="evidence" value="ECO:0007669"/>
    <property type="project" value="TreeGrafter"/>
</dbReference>
<evidence type="ECO:0000256" key="4">
    <source>
        <dbReference type="ARBA" id="ARBA00022729"/>
    </source>
</evidence>
<comment type="subcellular location">
    <subcellularLocation>
        <location evidence="1">Secreted</location>
        <location evidence="1">Cell wall</location>
    </subcellularLocation>
</comment>
<dbReference type="Pfam" id="PF12454">
    <property type="entry name" value="Ecm33"/>
    <property type="match status" value="1"/>
</dbReference>
<feature type="chain" id="PRO_5012172540" description="Protein ecm33" evidence="7">
    <location>
        <begin position="20"/>
        <end position="397"/>
    </location>
</feature>
<gene>
    <name evidence="8" type="ORF">Egran_02154</name>
</gene>
<proteinExistence type="predicted"/>
<organism evidence="8 9">
    <name type="scientific">Elaphomyces granulatus</name>
    <dbReference type="NCBI Taxonomy" id="519963"/>
    <lineage>
        <taxon>Eukaryota</taxon>
        <taxon>Fungi</taxon>
        <taxon>Dikarya</taxon>
        <taxon>Ascomycota</taxon>
        <taxon>Pezizomycotina</taxon>
        <taxon>Eurotiomycetes</taxon>
        <taxon>Eurotiomycetidae</taxon>
        <taxon>Eurotiales</taxon>
        <taxon>Elaphomycetaceae</taxon>
        <taxon>Elaphomyces</taxon>
    </lineage>
</organism>
<dbReference type="GO" id="GO:0009986">
    <property type="term" value="C:cell surface"/>
    <property type="evidence" value="ECO:0007669"/>
    <property type="project" value="TreeGrafter"/>
</dbReference>
<evidence type="ECO:0000256" key="1">
    <source>
        <dbReference type="ARBA" id="ARBA00004191"/>
    </source>
</evidence>
<sequence>MVLIKYLLPALAAGRLAFAANDPCDGSSNPISIQSQGDADNLNCTIIKGSLTINEKTANSITLNGIQQISGNLIAKGAKDLTSLSAPSLESIGQAMIFNGLITLTTASFPILASVGSIQWDALPNLQSLNFDQGISKADSVEITNTGLTSLNGISLGTVGNFDITANTALTQVNVGNITNCTGLLNFAGNSLKLQIQFPNLVSGQNMTFRNTSGVSVPSLKSLSGQLGFFSNGFSNFAAPNLTKTGDVVFDSNSNLVNISLPRLSKVNGGFQISNNDKFTVIDGFPQLQSIVGALDFSGAFNNVSLPNLQEVKGGFNMQSTGSFQCSQFDTLHNNNVIQGSYTCKASTSNPTTMGGTGTSTSSGSASSSSKSSASNLANVEMVGLTAIIGSLLQAML</sequence>
<evidence type="ECO:0000313" key="8">
    <source>
        <dbReference type="EMBL" id="OXV10081.1"/>
    </source>
</evidence>
<dbReference type="SUPFAM" id="SSF52058">
    <property type="entry name" value="L domain-like"/>
    <property type="match status" value="2"/>
</dbReference>
<accession>A0A232M100</accession>